<sequence>MFTGIIQAVGRIARQEPRGGDVRLHIDTADLDLSTTALGDSIAVNGVCLTAVELGAARFAADVSRETLSLTTLGALGQGGAVNLERALTLSTPLGGHLVSGHVDGMGEVLEVGADGRSTRLRIRAPDALARYIAPKGSICIDGTSLTVNRVEGAVFELNIVPHTLEETIIGGYRAGSRVNLEVDLIARYLERLVLGEQAAAPEGEGERITRDFLSRHGFG</sequence>
<dbReference type="CDD" id="cd00402">
    <property type="entry name" value="Riboflavin_synthase_like"/>
    <property type="match status" value="1"/>
</dbReference>
<feature type="repeat" description="Lumazine-binding" evidence="10">
    <location>
        <begin position="98"/>
        <end position="194"/>
    </location>
</feature>
<dbReference type="InterPro" id="IPR017938">
    <property type="entry name" value="Riboflavin_synthase-like_b-brl"/>
</dbReference>
<gene>
    <name evidence="12" type="ORF">AY586_14560</name>
</gene>
<feature type="domain" description="Lumazine-binding" evidence="11">
    <location>
        <begin position="1"/>
        <end position="97"/>
    </location>
</feature>
<evidence type="ECO:0000256" key="5">
    <source>
        <dbReference type="ARBA" id="ARBA00013950"/>
    </source>
</evidence>
<dbReference type="EC" id="2.5.1.9" evidence="4 9"/>
<evidence type="ECO:0000256" key="3">
    <source>
        <dbReference type="ARBA" id="ARBA00004887"/>
    </source>
</evidence>
<dbReference type="PANTHER" id="PTHR21098:SF12">
    <property type="entry name" value="RIBOFLAVIN SYNTHASE"/>
    <property type="match status" value="1"/>
</dbReference>
<proteinExistence type="predicted"/>
<keyword evidence="6" id="KW-0686">Riboflavin biosynthesis</keyword>
<dbReference type="PROSITE" id="PS51177">
    <property type="entry name" value="LUMAZINE_BIND"/>
    <property type="match status" value="2"/>
</dbReference>
<evidence type="ECO:0000256" key="10">
    <source>
        <dbReference type="PROSITE-ProRule" id="PRU00524"/>
    </source>
</evidence>
<evidence type="ECO:0000256" key="6">
    <source>
        <dbReference type="ARBA" id="ARBA00022619"/>
    </source>
</evidence>
<evidence type="ECO:0000256" key="4">
    <source>
        <dbReference type="ARBA" id="ARBA00012827"/>
    </source>
</evidence>
<reference evidence="12 13" key="1">
    <citation type="submission" date="2016-02" db="EMBL/GenBank/DDBJ databases">
        <title>Genome sequence of Marichromatium gracile YL-28, a purple sulfur bacterium.</title>
        <authorList>
            <person name="Zhao C."/>
            <person name="Hong X."/>
            <person name="Chen S."/>
            <person name="Yang S."/>
        </authorList>
    </citation>
    <scope>NUCLEOTIDE SEQUENCE [LARGE SCALE GENOMIC DNA]</scope>
    <source>
        <strain evidence="12 13">YL28</strain>
    </source>
</reference>
<accession>A0ABR5VES0</accession>
<dbReference type="Pfam" id="PF00677">
    <property type="entry name" value="Lum_binding"/>
    <property type="match status" value="2"/>
</dbReference>
<protein>
    <recommendedName>
        <fullName evidence="5 9">Riboflavin synthase</fullName>
        <ecNumber evidence="4 9">2.5.1.9</ecNumber>
    </recommendedName>
</protein>
<keyword evidence="8" id="KW-0677">Repeat</keyword>
<evidence type="ECO:0000259" key="11">
    <source>
        <dbReference type="PROSITE" id="PS51177"/>
    </source>
</evidence>
<dbReference type="NCBIfam" id="TIGR00187">
    <property type="entry name" value="ribE"/>
    <property type="match status" value="1"/>
</dbReference>
<dbReference type="RefSeq" id="WP_062275868.1">
    <property type="nucleotide sequence ID" value="NZ_LSYU01000063.1"/>
</dbReference>
<dbReference type="PANTHER" id="PTHR21098">
    <property type="entry name" value="RIBOFLAVIN SYNTHASE ALPHA CHAIN"/>
    <property type="match status" value="1"/>
</dbReference>
<dbReference type="Proteomes" id="UP000075766">
    <property type="component" value="Unassembled WGS sequence"/>
</dbReference>
<dbReference type="InterPro" id="IPR001783">
    <property type="entry name" value="Lumazine-bd"/>
</dbReference>
<evidence type="ECO:0000256" key="2">
    <source>
        <dbReference type="ARBA" id="ARBA00002803"/>
    </source>
</evidence>
<feature type="repeat" description="Lumazine-binding" evidence="10">
    <location>
        <begin position="1"/>
        <end position="97"/>
    </location>
</feature>
<dbReference type="EMBL" id="LSYU01000063">
    <property type="protein sequence ID" value="KXX64221.1"/>
    <property type="molecule type" value="Genomic_DNA"/>
</dbReference>
<organism evidence="12 13">
    <name type="scientific">Marichromatium gracile</name>
    <name type="common">Chromatium gracile</name>
    <dbReference type="NCBI Taxonomy" id="1048"/>
    <lineage>
        <taxon>Bacteria</taxon>
        <taxon>Pseudomonadati</taxon>
        <taxon>Pseudomonadota</taxon>
        <taxon>Gammaproteobacteria</taxon>
        <taxon>Chromatiales</taxon>
        <taxon>Chromatiaceae</taxon>
        <taxon>Marichromatium</taxon>
    </lineage>
</organism>
<evidence type="ECO:0000256" key="7">
    <source>
        <dbReference type="ARBA" id="ARBA00022679"/>
    </source>
</evidence>
<evidence type="ECO:0000256" key="9">
    <source>
        <dbReference type="NCBIfam" id="TIGR00187"/>
    </source>
</evidence>
<keyword evidence="7" id="KW-0808">Transferase</keyword>
<evidence type="ECO:0000256" key="1">
    <source>
        <dbReference type="ARBA" id="ARBA00000968"/>
    </source>
</evidence>
<comment type="function">
    <text evidence="2">Catalyzes the dismutation of two molecules of 6,7-dimethyl-8-ribityllumazine, resulting in the formation of riboflavin and 5-amino-6-(D-ribitylamino)uracil.</text>
</comment>
<comment type="caution">
    <text evidence="12">The sequence shown here is derived from an EMBL/GenBank/DDBJ whole genome shotgun (WGS) entry which is preliminary data.</text>
</comment>
<comment type="pathway">
    <text evidence="3">Cofactor biosynthesis; riboflavin biosynthesis; riboflavin from 2-hydroxy-3-oxobutyl phosphate and 5-amino-6-(D-ribitylamino)uracil: step 2/2.</text>
</comment>
<dbReference type="InterPro" id="IPR023366">
    <property type="entry name" value="ATP_synth_asu-like_sf"/>
</dbReference>
<evidence type="ECO:0000313" key="12">
    <source>
        <dbReference type="EMBL" id="KXX64221.1"/>
    </source>
</evidence>
<name>A0ABR5VES0_MARGR</name>
<feature type="domain" description="Lumazine-binding" evidence="11">
    <location>
        <begin position="98"/>
        <end position="194"/>
    </location>
</feature>
<evidence type="ECO:0000313" key="13">
    <source>
        <dbReference type="Proteomes" id="UP000075766"/>
    </source>
</evidence>
<dbReference type="Gene3D" id="2.40.30.20">
    <property type="match status" value="2"/>
</dbReference>
<dbReference type="SUPFAM" id="SSF63380">
    <property type="entry name" value="Riboflavin synthase domain-like"/>
    <property type="match status" value="2"/>
</dbReference>
<dbReference type="NCBIfam" id="NF006767">
    <property type="entry name" value="PRK09289.1"/>
    <property type="match status" value="1"/>
</dbReference>
<keyword evidence="13" id="KW-1185">Reference proteome</keyword>
<dbReference type="InterPro" id="IPR026017">
    <property type="entry name" value="Lumazine-bd_dom"/>
</dbReference>
<evidence type="ECO:0000256" key="8">
    <source>
        <dbReference type="ARBA" id="ARBA00022737"/>
    </source>
</evidence>
<dbReference type="NCBIfam" id="NF009566">
    <property type="entry name" value="PRK13020.1"/>
    <property type="match status" value="1"/>
</dbReference>
<comment type="catalytic activity">
    <reaction evidence="1">
        <text>2 6,7-dimethyl-8-(1-D-ribityl)lumazine + H(+) = 5-amino-6-(D-ribitylamino)uracil + riboflavin</text>
        <dbReference type="Rhea" id="RHEA:20772"/>
        <dbReference type="ChEBI" id="CHEBI:15378"/>
        <dbReference type="ChEBI" id="CHEBI:15934"/>
        <dbReference type="ChEBI" id="CHEBI:57986"/>
        <dbReference type="ChEBI" id="CHEBI:58201"/>
        <dbReference type="EC" id="2.5.1.9"/>
    </reaction>
</comment>
<dbReference type="PIRSF" id="PIRSF000498">
    <property type="entry name" value="Riboflavin_syn_A"/>
    <property type="match status" value="1"/>
</dbReference>